<evidence type="ECO:0000313" key="8">
    <source>
        <dbReference type="Proteomes" id="UP001166674"/>
    </source>
</evidence>
<comment type="function">
    <text evidence="2">Involved in calcium binding and microtubule stabilization. Acts as a negative regulator of TSC22D1-mediated apoptosis, via interaction with and destabilization of TSC22D1 protein.</text>
</comment>
<dbReference type="Proteomes" id="UP001166674">
    <property type="component" value="Unassembled WGS sequence"/>
</dbReference>
<evidence type="ECO:0000313" key="7">
    <source>
        <dbReference type="EMBL" id="MBZ3876284.1"/>
    </source>
</evidence>
<dbReference type="InterPro" id="IPR011323">
    <property type="entry name" value="Mss4/transl-control_tumour"/>
</dbReference>
<accession>A0AA41SWT8</accession>
<comment type="subunit">
    <text evidence="3">Homodimer. Interacts with STEAP3. Interacts with TSC22D1; interaction results in the destabilization of TSC22D1 protein.</text>
</comment>
<dbReference type="AlphaFoldDB" id="A0AA41SWT8"/>
<dbReference type="InterPro" id="IPR018105">
    <property type="entry name" value="Translational_control_tumour_p"/>
</dbReference>
<keyword evidence="8" id="KW-1185">Reference proteome</keyword>
<protein>
    <recommendedName>
        <fullName evidence="1">Translationally-controlled tumor protein</fullName>
    </recommendedName>
</protein>
<evidence type="ECO:0000256" key="5">
    <source>
        <dbReference type="SAM" id="MobiDB-lite"/>
    </source>
</evidence>
<evidence type="ECO:0000256" key="1">
    <source>
        <dbReference type="ARBA" id="ARBA00040832"/>
    </source>
</evidence>
<dbReference type="Gene3D" id="2.170.150.10">
    <property type="entry name" value="Metal Binding Protein, Guanine Nucleotide Exchange Factor, Chain A"/>
    <property type="match status" value="1"/>
</dbReference>
<evidence type="ECO:0000259" key="6">
    <source>
        <dbReference type="PROSITE" id="PS51797"/>
    </source>
</evidence>
<comment type="caution">
    <text evidence="7">The sequence shown here is derived from an EMBL/GenBank/DDBJ whole genome shotgun (WGS) entry which is preliminary data.</text>
</comment>
<dbReference type="GO" id="GO:0005737">
    <property type="term" value="C:cytoplasm"/>
    <property type="evidence" value="ECO:0007669"/>
    <property type="project" value="TreeGrafter"/>
</dbReference>
<dbReference type="InterPro" id="IPR018103">
    <property type="entry name" value="Translation_control_tumour_CS"/>
</dbReference>
<dbReference type="PANTHER" id="PTHR11991">
    <property type="entry name" value="TRANSLATIONALLY CONTROLLED TUMOR PROTEIN-RELATED"/>
    <property type="match status" value="1"/>
</dbReference>
<comment type="similarity">
    <text evidence="4">Belongs to the TCTP family.</text>
</comment>
<feature type="compositionally biased region" description="Low complexity" evidence="5">
    <location>
        <begin position="54"/>
        <end position="63"/>
    </location>
</feature>
<proteinExistence type="inferred from homology"/>
<dbReference type="GO" id="GO:0005509">
    <property type="term" value="F:calcium ion binding"/>
    <property type="evidence" value="ECO:0007669"/>
    <property type="project" value="TreeGrafter"/>
</dbReference>
<evidence type="ECO:0000256" key="2">
    <source>
        <dbReference type="ARBA" id="ARBA00046053"/>
    </source>
</evidence>
<dbReference type="Pfam" id="PF00838">
    <property type="entry name" value="TCTP"/>
    <property type="match status" value="1"/>
</dbReference>
<dbReference type="SUPFAM" id="SSF51316">
    <property type="entry name" value="Mss4-like"/>
    <property type="match status" value="1"/>
</dbReference>
<feature type="domain" description="TCTP" evidence="6">
    <location>
        <begin position="1"/>
        <end position="91"/>
    </location>
</feature>
<dbReference type="PROSITE" id="PS01002">
    <property type="entry name" value="TCTP_1"/>
    <property type="match status" value="1"/>
</dbReference>
<dbReference type="EMBL" id="JAATJV010271640">
    <property type="protein sequence ID" value="MBZ3876284.1"/>
    <property type="molecule type" value="Genomic_DNA"/>
</dbReference>
<sequence length="91" mass="9963">MIIYPDLISHDEMFSDNCMILEIADGPCLEVEGKMVSRTVGNIDDPLIGGNASTEGPQGEGTETTAITGVDVVTSRKPKLHQRRIQEVHQR</sequence>
<dbReference type="InterPro" id="IPR034737">
    <property type="entry name" value="TCTP"/>
</dbReference>
<name>A0AA41SWT8_SCICA</name>
<organism evidence="7 8">
    <name type="scientific">Sciurus carolinensis</name>
    <name type="common">Eastern gray squirrel</name>
    <dbReference type="NCBI Taxonomy" id="30640"/>
    <lineage>
        <taxon>Eukaryota</taxon>
        <taxon>Metazoa</taxon>
        <taxon>Chordata</taxon>
        <taxon>Craniata</taxon>
        <taxon>Vertebrata</taxon>
        <taxon>Euteleostomi</taxon>
        <taxon>Mammalia</taxon>
        <taxon>Eutheria</taxon>
        <taxon>Euarchontoglires</taxon>
        <taxon>Glires</taxon>
        <taxon>Rodentia</taxon>
        <taxon>Sciuromorpha</taxon>
        <taxon>Sciuridae</taxon>
        <taxon>Sciurinae</taxon>
        <taxon>Sciurini</taxon>
        <taxon>Sciurus</taxon>
    </lineage>
</organism>
<dbReference type="PROSITE" id="PS51797">
    <property type="entry name" value="TCTP_3"/>
    <property type="match status" value="1"/>
</dbReference>
<evidence type="ECO:0000256" key="3">
    <source>
        <dbReference type="ARBA" id="ARBA00047116"/>
    </source>
</evidence>
<gene>
    <name evidence="7" type="ORF">SUZIE_137170</name>
</gene>
<reference evidence="7" key="1">
    <citation type="submission" date="2020-03" db="EMBL/GenBank/DDBJ databases">
        <title>Studies in the Genomics of Life Span.</title>
        <authorList>
            <person name="Glass D."/>
        </authorList>
    </citation>
    <scope>NUCLEOTIDE SEQUENCE</scope>
    <source>
        <strain evidence="7">SUZIE</strain>
        <tissue evidence="7">Muscle</tissue>
    </source>
</reference>
<dbReference type="InterPro" id="IPR011057">
    <property type="entry name" value="Mss4-like_sf"/>
</dbReference>
<dbReference type="PANTHER" id="PTHR11991:SF0">
    <property type="entry name" value="TRANSLATIONALLY-CONTROLLED TUMOR PROTEIN"/>
    <property type="match status" value="1"/>
</dbReference>
<feature type="region of interest" description="Disordered" evidence="5">
    <location>
        <begin position="42"/>
        <end position="63"/>
    </location>
</feature>
<dbReference type="PRINTS" id="PR01653">
    <property type="entry name" value="TCTPROTEIN"/>
</dbReference>
<evidence type="ECO:0000256" key="4">
    <source>
        <dbReference type="PROSITE-ProRule" id="PRU01133"/>
    </source>
</evidence>